<accession>A0A8S5R3E1</accession>
<proteinExistence type="predicted"/>
<evidence type="ECO:0000313" key="1">
    <source>
        <dbReference type="EMBL" id="DAE25493.1"/>
    </source>
</evidence>
<name>A0A8S5R3E1_9CAUD</name>
<organism evidence="1">
    <name type="scientific">Myoviridae sp. ctxi06</name>
    <dbReference type="NCBI Taxonomy" id="2826713"/>
    <lineage>
        <taxon>Viruses</taxon>
        <taxon>Duplodnaviria</taxon>
        <taxon>Heunggongvirae</taxon>
        <taxon>Uroviricota</taxon>
        <taxon>Caudoviricetes</taxon>
    </lineage>
</organism>
<reference evidence="1" key="1">
    <citation type="journal article" date="2021" name="Proc. Natl. Acad. Sci. U.S.A.">
        <title>A Catalog of Tens of Thousands of Viruses from Human Metagenomes Reveals Hidden Associations with Chronic Diseases.</title>
        <authorList>
            <person name="Tisza M.J."/>
            <person name="Buck C.B."/>
        </authorList>
    </citation>
    <scope>NUCLEOTIDE SEQUENCE</scope>
    <source>
        <strain evidence="1">Ctxi06</strain>
    </source>
</reference>
<sequence>MFRLWAELGLGGFPPAGVRMYIRAMLATSSIEMPGNYVLTA</sequence>
<protein>
    <submittedName>
        <fullName evidence="1">Uncharacterized protein</fullName>
    </submittedName>
</protein>
<dbReference type="EMBL" id="BK015798">
    <property type="protein sequence ID" value="DAE25493.1"/>
    <property type="molecule type" value="Genomic_DNA"/>
</dbReference>